<dbReference type="PANTHER" id="PTHR40056:SF1">
    <property type="entry name" value="DUF1836 DOMAIN-CONTAINING PROTEIN"/>
    <property type="match status" value="1"/>
</dbReference>
<proteinExistence type="predicted"/>
<evidence type="ECO:0000313" key="1">
    <source>
        <dbReference type="EMBL" id="KGM36854.1"/>
    </source>
</evidence>
<dbReference type="eggNOG" id="COG0789">
    <property type="taxonomic scope" value="Bacteria"/>
</dbReference>
<comment type="caution">
    <text evidence="1">The sequence shown here is derived from an EMBL/GenBank/DDBJ whole genome shotgun (WGS) entry which is preliminary data.</text>
</comment>
<protein>
    <recommendedName>
        <fullName evidence="3">DUF1836 domain-containing protein</fullName>
    </recommendedName>
</protein>
<dbReference type="EMBL" id="JPEN01000074">
    <property type="protein sequence ID" value="KGM36854.1"/>
    <property type="molecule type" value="Genomic_DNA"/>
</dbReference>
<dbReference type="Proteomes" id="UP000030019">
    <property type="component" value="Unassembled WGS sequence"/>
</dbReference>
<gene>
    <name evidence="1" type="ORF">SSIN_1369</name>
</gene>
<name>A0A0A0DFM3_9STRE</name>
<keyword evidence="2" id="KW-1185">Reference proteome</keyword>
<dbReference type="Pfam" id="PF08876">
    <property type="entry name" value="DUF1836"/>
    <property type="match status" value="1"/>
</dbReference>
<dbReference type="STRING" id="176090.SSIN_1369"/>
<reference evidence="1 2" key="1">
    <citation type="submission" date="2014-06" db="EMBL/GenBank/DDBJ databases">
        <authorList>
            <person name="Teng J.L."/>
            <person name="Huang Y."/>
            <person name="Tse H."/>
            <person name="Lau S.K."/>
            <person name="Woo P.C."/>
        </authorList>
    </citation>
    <scope>NUCLEOTIDE SEQUENCE [LARGE SCALE GENOMIC DNA]</scope>
    <source>
        <strain evidence="1 2">HKU4</strain>
    </source>
</reference>
<evidence type="ECO:0008006" key="3">
    <source>
        <dbReference type="Google" id="ProtNLM"/>
    </source>
</evidence>
<dbReference type="AlphaFoldDB" id="A0A0A0DFM3"/>
<dbReference type="InterPro" id="IPR014975">
    <property type="entry name" value="DUF1836"/>
</dbReference>
<evidence type="ECO:0000313" key="2">
    <source>
        <dbReference type="Proteomes" id="UP000030019"/>
    </source>
</evidence>
<dbReference type="PATRIC" id="fig|176090.4.peg.1331"/>
<sequence>METTILFPRWDELPDLDLYLDQVLLYVNNVCKPAFTASDKGLTASMINNYVKHAYLDKPLKKKYNRQQVARLIAITSLKTVFSIQDIATTLDMLNAQTQSEKLYNDFVDYMNGQKLEVTPIIASACQTVKLYQQTLAFIQVPKKEENNDELRA</sequence>
<dbReference type="PANTHER" id="PTHR40056">
    <property type="entry name" value="HYPOTHETICAL CYTOSOLIC PROTEIN"/>
    <property type="match status" value="1"/>
</dbReference>
<accession>A0A0A0DFM3</accession>
<organism evidence="1 2">
    <name type="scientific">Streptococcus sinensis</name>
    <dbReference type="NCBI Taxonomy" id="176090"/>
    <lineage>
        <taxon>Bacteria</taxon>
        <taxon>Bacillati</taxon>
        <taxon>Bacillota</taxon>
        <taxon>Bacilli</taxon>
        <taxon>Lactobacillales</taxon>
        <taxon>Streptococcaceae</taxon>
        <taxon>Streptococcus</taxon>
    </lineage>
</organism>
<dbReference type="RefSeq" id="WP_037617158.1">
    <property type="nucleotide sequence ID" value="NZ_JAJBHU010000002.1"/>
</dbReference>